<accession>A0A074LSP2</accession>
<dbReference type="GO" id="GO:0015628">
    <property type="term" value="P:protein secretion by the type II secretion system"/>
    <property type="evidence" value="ECO:0007669"/>
    <property type="project" value="TreeGrafter"/>
</dbReference>
<dbReference type="InterPro" id="IPR051675">
    <property type="entry name" value="Endo/Exo/Phosphatase_dom_1"/>
</dbReference>
<dbReference type="GO" id="GO:0003677">
    <property type="term" value="F:DNA binding"/>
    <property type="evidence" value="ECO:0007669"/>
    <property type="project" value="InterPro"/>
</dbReference>
<dbReference type="AlphaFoldDB" id="A0A074LSP2"/>
<keyword evidence="3" id="KW-1185">Reference proteome</keyword>
<dbReference type="Proteomes" id="UP000027931">
    <property type="component" value="Unassembled WGS sequence"/>
</dbReference>
<reference evidence="2 3" key="1">
    <citation type="journal article" date="2013" name="Int. J. Syst. Evol. Microbiol.">
        <title>Tumebacillus flagellatus sp. nov., an alpha-amylase/pullulanase-producing bacterium isolated from cassava wastewater.</title>
        <authorList>
            <person name="Wang Q."/>
            <person name="Xie N."/>
            <person name="Qin Y."/>
            <person name="Shen N."/>
            <person name="Zhu J."/>
            <person name="Mi H."/>
            <person name="Huang R."/>
        </authorList>
    </citation>
    <scope>NUCLEOTIDE SEQUENCE [LARGE SCALE GENOMIC DNA]</scope>
    <source>
        <strain evidence="2 3">GST4</strain>
    </source>
</reference>
<dbReference type="NCBIfam" id="TIGR00426">
    <property type="entry name" value="competence protein ComEA helix-hairpin-helix repeat region"/>
    <property type="match status" value="1"/>
</dbReference>
<comment type="caution">
    <text evidence="2">The sequence shown here is derived from an EMBL/GenBank/DDBJ whole genome shotgun (WGS) entry which is preliminary data.</text>
</comment>
<dbReference type="eggNOG" id="COG1555">
    <property type="taxonomic scope" value="Bacteria"/>
</dbReference>
<sequence length="194" mass="20231">MLMKKERFLLLAVLVGVLLAGSVYLYGGKPKPVADASANAPQAQNEQRTAVSTEKVRVDVKGEVNTPGVYQLPADSRTIDAVQAAGGAKADADLAKLNMAALLKDGTEVIVPKTGASEEKKEASAPSAAGGKVNVNTASAADLDKLPGIGSARAEAIVKYREDQGRFSTVDDLRNVPGFGVKLVESIRDKVTVN</sequence>
<evidence type="ECO:0000313" key="3">
    <source>
        <dbReference type="Proteomes" id="UP000027931"/>
    </source>
</evidence>
<dbReference type="Gene3D" id="1.10.150.280">
    <property type="entry name" value="AF1531-like domain"/>
    <property type="match status" value="1"/>
</dbReference>
<gene>
    <name evidence="2" type="ORF">EL26_00925</name>
</gene>
<dbReference type="SMART" id="SM00278">
    <property type="entry name" value="HhH1"/>
    <property type="match status" value="2"/>
</dbReference>
<dbReference type="Pfam" id="PF10531">
    <property type="entry name" value="SLBB"/>
    <property type="match status" value="1"/>
</dbReference>
<protein>
    <recommendedName>
        <fullName evidence="1">Helix-hairpin-helix DNA-binding motif class 1 domain-containing protein</fullName>
    </recommendedName>
</protein>
<organism evidence="2 3">
    <name type="scientific">Tumebacillus flagellatus</name>
    <dbReference type="NCBI Taxonomy" id="1157490"/>
    <lineage>
        <taxon>Bacteria</taxon>
        <taxon>Bacillati</taxon>
        <taxon>Bacillota</taxon>
        <taxon>Bacilli</taxon>
        <taxon>Bacillales</taxon>
        <taxon>Alicyclobacillaceae</taxon>
        <taxon>Tumebacillus</taxon>
    </lineage>
</organism>
<dbReference type="EMBL" id="JMIR01000001">
    <property type="protein sequence ID" value="KEO85151.1"/>
    <property type="molecule type" value="Genomic_DNA"/>
</dbReference>
<dbReference type="InterPro" id="IPR004509">
    <property type="entry name" value="Competence_ComEA_HhH"/>
</dbReference>
<dbReference type="SUPFAM" id="SSF47781">
    <property type="entry name" value="RuvA domain 2-like"/>
    <property type="match status" value="1"/>
</dbReference>
<dbReference type="Gene3D" id="3.10.560.10">
    <property type="entry name" value="Outer membrane lipoprotein wza domain like"/>
    <property type="match status" value="1"/>
</dbReference>
<dbReference type="Pfam" id="PF12836">
    <property type="entry name" value="HHH_3"/>
    <property type="match status" value="1"/>
</dbReference>
<feature type="domain" description="Helix-hairpin-helix DNA-binding motif class 1" evidence="1">
    <location>
        <begin position="141"/>
        <end position="160"/>
    </location>
</feature>
<dbReference type="GO" id="GO:0006281">
    <property type="term" value="P:DNA repair"/>
    <property type="evidence" value="ECO:0007669"/>
    <property type="project" value="InterPro"/>
</dbReference>
<evidence type="ECO:0000259" key="1">
    <source>
        <dbReference type="SMART" id="SM00278"/>
    </source>
</evidence>
<name>A0A074LSP2_9BACL</name>
<dbReference type="STRING" id="1157490.EL26_00925"/>
<dbReference type="InterPro" id="IPR010994">
    <property type="entry name" value="RuvA_2-like"/>
</dbReference>
<dbReference type="GO" id="GO:0015627">
    <property type="term" value="C:type II protein secretion system complex"/>
    <property type="evidence" value="ECO:0007669"/>
    <property type="project" value="TreeGrafter"/>
</dbReference>
<evidence type="ECO:0000313" key="2">
    <source>
        <dbReference type="EMBL" id="KEO85151.1"/>
    </source>
</evidence>
<dbReference type="InterPro" id="IPR019554">
    <property type="entry name" value="Soluble_ligand-bd"/>
</dbReference>
<dbReference type="PANTHER" id="PTHR21180:SF32">
    <property type="entry name" value="ENDONUCLEASE_EXONUCLEASE_PHOSPHATASE FAMILY DOMAIN-CONTAINING PROTEIN 1"/>
    <property type="match status" value="1"/>
</dbReference>
<dbReference type="InterPro" id="IPR003583">
    <property type="entry name" value="Hlx-hairpin-Hlx_DNA-bd_motif"/>
</dbReference>
<feature type="domain" description="Helix-hairpin-helix DNA-binding motif class 1" evidence="1">
    <location>
        <begin position="171"/>
        <end position="190"/>
    </location>
</feature>
<proteinExistence type="predicted"/>
<dbReference type="PANTHER" id="PTHR21180">
    <property type="entry name" value="ENDONUCLEASE/EXONUCLEASE/PHOSPHATASE FAMILY DOMAIN-CONTAINING PROTEIN 1"/>
    <property type="match status" value="1"/>
</dbReference>